<dbReference type="AlphaFoldDB" id="A0AAE3RCD3"/>
<protein>
    <submittedName>
        <fullName evidence="2">RNA ligase (ATP)</fullName>
        <ecNumber evidence="2">6.5.1.3</ecNumber>
    </submittedName>
</protein>
<dbReference type="GO" id="GO:0003972">
    <property type="term" value="F:RNA ligase (ATP) activity"/>
    <property type="evidence" value="ECO:0007669"/>
    <property type="project" value="UniProtKB-EC"/>
</dbReference>
<dbReference type="Proteomes" id="UP001232063">
    <property type="component" value="Unassembled WGS sequence"/>
</dbReference>
<accession>A0AAE3RCD3</accession>
<sequence length="329" mass="36960">MRKLASIQRIKNLEPIPEADAIEKATVLGWQLVVKKGEFAVGDLCVYCEIDSLLPEKPEFEFLKARGMRIRTVRLRGQVSQGICFPLHILPKDTPITEDLDVTDILGIIKYEPPVPAQLAGIAKGLFPSFIPKTDETRVQVLQELLDACQGDTCYVTEKLDGSSVTYYLRNGEFGVCSRNLELFETPDNSLWKVARTLKIEEKLRSLNGNFALQGEIIGEGIQGNLYKLKGQTVQFFNVFDIDQYKYLDFEGFQKTITQLGLTPVPVLETDFALSNDIQALVEKSKAKSVLNPAVWREGIVIRPLTEKVGTLGRVSFKAINPEFLLKYE</sequence>
<keyword evidence="2" id="KW-0436">Ligase</keyword>
<dbReference type="InterPro" id="IPR012646">
    <property type="entry name" value="RNA_ligase_DRB0094"/>
</dbReference>
<feature type="domain" description="RNA ligase" evidence="1">
    <location>
        <begin position="153"/>
        <end position="320"/>
    </location>
</feature>
<dbReference type="EMBL" id="JASJOU010000014">
    <property type="protein sequence ID" value="MDJ1505132.1"/>
    <property type="molecule type" value="Genomic_DNA"/>
</dbReference>
<dbReference type="InterPro" id="IPR021122">
    <property type="entry name" value="RNA_ligase_dom_REL/Rnl2"/>
</dbReference>
<keyword evidence="3" id="KW-1185">Reference proteome</keyword>
<dbReference type="SUPFAM" id="SSF56091">
    <property type="entry name" value="DNA ligase/mRNA capping enzyme, catalytic domain"/>
    <property type="match status" value="1"/>
</dbReference>
<dbReference type="Pfam" id="PF09414">
    <property type="entry name" value="RNA_ligase"/>
    <property type="match status" value="1"/>
</dbReference>
<evidence type="ECO:0000259" key="1">
    <source>
        <dbReference type="Pfam" id="PF09414"/>
    </source>
</evidence>
<organism evidence="2 3">
    <name type="scientific">Xanthocytophaga agilis</name>
    <dbReference type="NCBI Taxonomy" id="3048010"/>
    <lineage>
        <taxon>Bacteria</taxon>
        <taxon>Pseudomonadati</taxon>
        <taxon>Bacteroidota</taxon>
        <taxon>Cytophagia</taxon>
        <taxon>Cytophagales</taxon>
        <taxon>Rhodocytophagaceae</taxon>
        <taxon>Xanthocytophaga</taxon>
    </lineage>
</organism>
<dbReference type="Pfam" id="PF21189">
    <property type="entry name" value="PHA02142"/>
    <property type="match status" value="1"/>
</dbReference>
<dbReference type="EC" id="6.5.1.3" evidence="2"/>
<dbReference type="NCBIfam" id="TIGR02306">
    <property type="entry name" value="RNA_lig_DRB0094"/>
    <property type="match status" value="1"/>
</dbReference>
<proteinExistence type="predicted"/>
<evidence type="ECO:0000313" key="2">
    <source>
        <dbReference type="EMBL" id="MDJ1505132.1"/>
    </source>
</evidence>
<gene>
    <name evidence="2" type="ORF">QNI22_31000</name>
</gene>
<evidence type="ECO:0000313" key="3">
    <source>
        <dbReference type="Proteomes" id="UP001232063"/>
    </source>
</evidence>
<reference evidence="2" key="1">
    <citation type="submission" date="2023-05" db="EMBL/GenBank/DDBJ databases">
        <authorList>
            <person name="Zhang X."/>
        </authorList>
    </citation>
    <scope>NUCLEOTIDE SEQUENCE</scope>
    <source>
        <strain evidence="2">BD1B2-1</strain>
    </source>
</reference>
<dbReference type="Gene3D" id="3.30.470.30">
    <property type="entry name" value="DNA ligase/mRNA capping enzyme"/>
    <property type="match status" value="1"/>
</dbReference>
<name>A0AAE3RCD3_9BACT</name>
<dbReference type="RefSeq" id="WP_314516923.1">
    <property type="nucleotide sequence ID" value="NZ_JASJOU010000014.1"/>
</dbReference>
<comment type="caution">
    <text evidence="2">The sequence shown here is derived from an EMBL/GenBank/DDBJ whole genome shotgun (WGS) entry which is preliminary data.</text>
</comment>